<evidence type="ECO:0000256" key="4">
    <source>
        <dbReference type="RuleBase" id="RU003818"/>
    </source>
</evidence>
<feature type="domain" description="Platelet-derived growth factor (PDGF) family profile" evidence="6">
    <location>
        <begin position="86"/>
        <end position="175"/>
    </location>
</feature>
<dbReference type="SUPFAM" id="SSF57501">
    <property type="entry name" value="Cystine-knot cytokines"/>
    <property type="match status" value="1"/>
</dbReference>
<dbReference type="PANTHER" id="PTHR11633:SF1">
    <property type="entry name" value="LD28763P"/>
    <property type="match status" value="1"/>
</dbReference>
<dbReference type="KEGG" id="lak:106156542"/>
<proteinExistence type="inferred from homology"/>
<dbReference type="Proteomes" id="UP000085678">
    <property type="component" value="Unplaced"/>
</dbReference>
<dbReference type="GO" id="GO:0070851">
    <property type="term" value="F:growth factor receptor binding"/>
    <property type="evidence" value="ECO:0007669"/>
    <property type="project" value="TreeGrafter"/>
</dbReference>
<dbReference type="GO" id="GO:0008284">
    <property type="term" value="P:positive regulation of cell population proliferation"/>
    <property type="evidence" value="ECO:0007669"/>
    <property type="project" value="TreeGrafter"/>
</dbReference>
<sequence>MSWVAYFVCVFAVLHGSLADPPASFLLKADRFRDPDDFIREFVDTGSISSQQMEEINSAIRDMREQGRRPNRYTVASTNTLNDGCIPEQTAVALNEGSDPNVLTFPVCVKVSRCGGCCGSETTTCGPSPGGTVTVSKRVMKFEGTAYNLNNLKYIGAETKLIEEHTACQCQCKVKAGDCNPAVHIYDQDNCRCKCKVPQISCSSGMVWDDSTCRCISKDTVALLTWRARTTGEAAPSFSAQPQQAERVVASDPCDGCTCGRRWNPTPGAGNTCECVHSSGRSRRPCPARG</sequence>
<dbReference type="PROSITE" id="PS50278">
    <property type="entry name" value="PDGF_2"/>
    <property type="match status" value="1"/>
</dbReference>
<evidence type="ECO:0000313" key="7">
    <source>
        <dbReference type="Proteomes" id="UP000085678"/>
    </source>
</evidence>
<evidence type="ECO:0000256" key="2">
    <source>
        <dbReference type="ARBA" id="ARBA00023030"/>
    </source>
</evidence>
<dbReference type="InterPro" id="IPR029034">
    <property type="entry name" value="Cystine-knot_cytokine"/>
</dbReference>
<comment type="similarity">
    <text evidence="1 4">Belongs to the PDGF/VEGF growth factor family.</text>
</comment>
<dbReference type="Pfam" id="PF00341">
    <property type="entry name" value="PDGF"/>
    <property type="match status" value="1"/>
</dbReference>
<evidence type="ECO:0000256" key="1">
    <source>
        <dbReference type="ARBA" id="ARBA00006686"/>
    </source>
</evidence>
<dbReference type="FunCoup" id="A0A1S3HP19">
    <property type="interactions" value="53"/>
</dbReference>
<dbReference type="AlphaFoldDB" id="A0A1S3HP19"/>
<accession>A0A1S3HP19</accession>
<feature type="signal peptide" evidence="5">
    <location>
        <begin position="1"/>
        <end position="19"/>
    </location>
</feature>
<protein>
    <submittedName>
        <fullName evidence="8">Vascular endothelial growth factor D</fullName>
    </submittedName>
</protein>
<evidence type="ECO:0000256" key="3">
    <source>
        <dbReference type="ARBA" id="ARBA00023246"/>
    </source>
</evidence>
<keyword evidence="5" id="KW-0732">Signal</keyword>
<dbReference type="GO" id="GO:0005615">
    <property type="term" value="C:extracellular space"/>
    <property type="evidence" value="ECO:0007669"/>
    <property type="project" value="TreeGrafter"/>
</dbReference>
<dbReference type="InParanoid" id="A0A1S3HP19"/>
<keyword evidence="3" id="KW-0497">Mitogen</keyword>
<feature type="chain" id="PRO_5010200781" evidence="5">
    <location>
        <begin position="20"/>
        <end position="290"/>
    </location>
</feature>
<dbReference type="PANTHER" id="PTHR11633">
    <property type="entry name" value="PLATELET-DERIVED GROWTH FACTOR"/>
    <property type="match status" value="1"/>
</dbReference>
<dbReference type="OrthoDB" id="8878063at2759"/>
<dbReference type="SMART" id="SM00141">
    <property type="entry name" value="PDGF"/>
    <property type="match status" value="1"/>
</dbReference>
<keyword evidence="7" id="KW-1185">Reference proteome</keyword>
<dbReference type="GeneID" id="106156542"/>
<evidence type="ECO:0000256" key="5">
    <source>
        <dbReference type="SAM" id="SignalP"/>
    </source>
</evidence>
<keyword evidence="2 4" id="KW-0339">Growth factor</keyword>
<dbReference type="RefSeq" id="XP_013387286.1">
    <property type="nucleotide sequence ID" value="XM_013531832.1"/>
</dbReference>
<organism evidence="7 8">
    <name type="scientific">Lingula anatina</name>
    <name type="common">Brachiopod</name>
    <name type="synonym">Lingula unguis</name>
    <dbReference type="NCBI Taxonomy" id="7574"/>
    <lineage>
        <taxon>Eukaryota</taxon>
        <taxon>Metazoa</taxon>
        <taxon>Spiralia</taxon>
        <taxon>Lophotrochozoa</taxon>
        <taxon>Brachiopoda</taxon>
        <taxon>Linguliformea</taxon>
        <taxon>Lingulata</taxon>
        <taxon>Lingulida</taxon>
        <taxon>Linguloidea</taxon>
        <taxon>Lingulidae</taxon>
        <taxon>Lingula</taxon>
    </lineage>
</organism>
<dbReference type="InterPro" id="IPR000072">
    <property type="entry name" value="PDGF/VEGF_dom"/>
</dbReference>
<reference evidence="8" key="1">
    <citation type="submission" date="2025-08" db="UniProtKB">
        <authorList>
            <consortium name="RefSeq"/>
        </authorList>
    </citation>
    <scope>IDENTIFICATION</scope>
    <source>
        <tissue evidence="8">Gonads</tissue>
    </source>
</reference>
<name>A0A1S3HP19_LINAN</name>
<evidence type="ECO:0000259" key="6">
    <source>
        <dbReference type="PROSITE" id="PS50278"/>
    </source>
</evidence>
<dbReference type="Gene3D" id="2.10.90.10">
    <property type="entry name" value="Cystine-knot cytokines"/>
    <property type="match status" value="1"/>
</dbReference>
<dbReference type="GO" id="GO:0051781">
    <property type="term" value="P:positive regulation of cell division"/>
    <property type="evidence" value="ECO:0007669"/>
    <property type="project" value="UniProtKB-KW"/>
</dbReference>
<gene>
    <name evidence="8" type="primary">LOC106156542</name>
</gene>
<evidence type="ECO:0000313" key="8">
    <source>
        <dbReference type="RefSeq" id="XP_013387286.1"/>
    </source>
</evidence>
<dbReference type="GO" id="GO:0016020">
    <property type="term" value="C:membrane"/>
    <property type="evidence" value="ECO:0007669"/>
    <property type="project" value="InterPro"/>
</dbReference>
<dbReference type="GO" id="GO:0008083">
    <property type="term" value="F:growth factor activity"/>
    <property type="evidence" value="ECO:0007669"/>
    <property type="project" value="UniProtKB-KW"/>
</dbReference>